<feature type="compositionally biased region" description="Acidic residues" evidence="1">
    <location>
        <begin position="171"/>
        <end position="181"/>
    </location>
</feature>
<evidence type="ECO:0000313" key="3">
    <source>
        <dbReference type="EMBL" id="KAK7693412.1"/>
    </source>
</evidence>
<feature type="compositionally biased region" description="Acidic residues" evidence="1">
    <location>
        <begin position="247"/>
        <end position="265"/>
    </location>
</feature>
<keyword evidence="4" id="KW-1185">Reference proteome</keyword>
<protein>
    <recommendedName>
        <fullName evidence="2">DUF4211 domain-containing protein</fullName>
    </recommendedName>
</protein>
<name>A0AAW0GL92_9APHY</name>
<dbReference type="PANTHER" id="PTHR14689">
    <property type="entry name" value="PHORBOL-ESTER_DAG-TYPE DOMAIN-CONTAINING PROTEIN"/>
    <property type="match status" value="1"/>
</dbReference>
<evidence type="ECO:0000259" key="2">
    <source>
        <dbReference type="Pfam" id="PF13926"/>
    </source>
</evidence>
<dbReference type="GO" id="GO:0005634">
    <property type="term" value="C:nucleus"/>
    <property type="evidence" value="ECO:0007669"/>
    <property type="project" value="TreeGrafter"/>
</dbReference>
<dbReference type="InterPro" id="IPR025451">
    <property type="entry name" value="DUF4211"/>
</dbReference>
<dbReference type="PANTHER" id="PTHR14689:SF0">
    <property type="entry name" value="COILED-COIL DOMAIN-CONTAINING PROTEIN 82"/>
    <property type="match status" value="1"/>
</dbReference>
<dbReference type="EMBL" id="JASBNA010000003">
    <property type="protein sequence ID" value="KAK7693412.1"/>
    <property type="molecule type" value="Genomic_DNA"/>
</dbReference>
<feature type="compositionally biased region" description="Polar residues" evidence="1">
    <location>
        <begin position="54"/>
        <end position="64"/>
    </location>
</feature>
<dbReference type="Proteomes" id="UP001385951">
    <property type="component" value="Unassembled WGS sequence"/>
</dbReference>
<sequence length="533" mass="59951">MPKQSKRSKKQSSLLGFFQSSSPSGPKANDRNARKTRAKVSNPSPSKRRLGTQVEDNYATNTSENSDDVGGIRFEAEVNSLSDSDDDVKTSPRRLPIKKRRVKASESSSSSSSEHSGSDEEKIGIPVGWKGKGKGKAVEKRKLAVHDSESEEEPQPKKRKLVRGVRPPTPDESEDLMDEVDQERVIESRFRKRDKKSTFLQNLEKLKRKKRGQSAPSESEQESEDGVEEGPVIIPFAHARPSKGGDNSDDSDNDDEPASENEETFIVEDDLTIELPAEFSMSTHQDLKHHFKIICQLFVHLAVQDPSDRRSFMEDSIKSEYFSVPLHVARRKLSGMRDSLVASSVWRPHFKKPLETLPNFEIIQMDFAEPGCDACHLGGRLSTRQARVSGEPYDKLSFEPLAETDGSSGEDASDEESLRGRRKKEFHLGRFCARRARVFHSFTHWEHALFKALDDEVQGLRNRHANRAKGKKVFIPVAFAGGAVPPEDTNDADGIMNWLDQRHVIDLQWTAIKKMMDDARNLEMAAKKGDDDD</sequence>
<feature type="compositionally biased region" description="Basic and acidic residues" evidence="1">
    <location>
        <begin position="136"/>
        <end position="148"/>
    </location>
</feature>
<accession>A0AAW0GL92</accession>
<feature type="compositionally biased region" description="Low complexity" evidence="1">
    <location>
        <begin position="105"/>
        <end position="115"/>
    </location>
</feature>
<feature type="compositionally biased region" description="Low complexity" evidence="1">
    <location>
        <begin position="11"/>
        <end position="27"/>
    </location>
</feature>
<feature type="domain" description="DUF4211" evidence="2">
    <location>
        <begin position="265"/>
        <end position="396"/>
    </location>
</feature>
<dbReference type="AlphaFoldDB" id="A0AAW0GL92"/>
<feature type="compositionally biased region" description="Basic residues" evidence="1">
    <location>
        <begin position="1"/>
        <end position="10"/>
    </location>
</feature>
<organism evidence="3 4">
    <name type="scientific">Cerrena zonata</name>
    <dbReference type="NCBI Taxonomy" id="2478898"/>
    <lineage>
        <taxon>Eukaryota</taxon>
        <taxon>Fungi</taxon>
        <taxon>Dikarya</taxon>
        <taxon>Basidiomycota</taxon>
        <taxon>Agaricomycotina</taxon>
        <taxon>Agaricomycetes</taxon>
        <taxon>Polyporales</taxon>
        <taxon>Cerrenaceae</taxon>
        <taxon>Cerrena</taxon>
    </lineage>
</organism>
<dbReference type="Pfam" id="PF13926">
    <property type="entry name" value="DUF4211"/>
    <property type="match status" value="1"/>
</dbReference>
<evidence type="ECO:0000313" key="4">
    <source>
        <dbReference type="Proteomes" id="UP001385951"/>
    </source>
</evidence>
<evidence type="ECO:0000256" key="1">
    <source>
        <dbReference type="SAM" id="MobiDB-lite"/>
    </source>
</evidence>
<reference evidence="3 4" key="1">
    <citation type="submission" date="2022-09" db="EMBL/GenBank/DDBJ databases">
        <authorList>
            <person name="Palmer J.M."/>
        </authorList>
    </citation>
    <scope>NUCLEOTIDE SEQUENCE [LARGE SCALE GENOMIC DNA]</scope>
    <source>
        <strain evidence="3 4">DSM 7382</strain>
    </source>
</reference>
<feature type="region of interest" description="Disordered" evidence="1">
    <location>
        <begin position="398"/>
        <end position="419"/>
    </location>
</feature>
<proteinExistence type="predicted"/>
<feature type="region of interest" description="Disordered" evidence="1">
    <location>
        <begin position="1"/>
        <end position="265"/>
    </location>
</feature>
<feature type="compositionally biased region" description="Basic residues" evidence="1">
    <location>
        <begin position="91"/>
        <end position="102"/>
    </location>
</feature>
<comment type="caution">
    <text evidence="3">The sequence shown here is derived from an EMBL/GenBank/DDBJ whole genome shotgun (WGS) entry which is preliminary data.</text>
</comment>
<feature type="compositionally biased region" description="Acidic residues" evidence="1">
    <location>
        <begin position="219"/>
        <end position="228"/>
    </location>
</feature>
<gene>
    <name evidence="3" type="ORF">QCA50_002980</name>
</gene>